<keyword evidence="6" id="KW-0949">S-adenosyl-L-methionine</keyword>
<dbReference type="InterPro" id="IPR038546">
    <property type="entry name" value="Hen1_N_sf"/>
</dbReference>
<dbReference type="GO" id="GO:0046872">
    <property type="term" value="F:metal ion binding"/>
    <property type="evidence" value="ECO:0007669"/>
    <property type="project" value="UniProtKB-KW"/>
</dbReference>
<keyword evidence="10" id="KW-0943">RNA-mediated gene silencing</keyword>
<evidence type="ECO:0000256" key="12">
    <source>
        <dbReference type="ARBA" id="ARBA00048418"/>
    </source>
</evidence>
<evidence type="ECO:0000256" key="2">
    <source>
        <dbReference type="ARBA" id="ARBA00009026"/>
    </source>
</evidence>
<dbReference type="GO" id="GO:0090486">
    <property type="term" value="F:small RNA 2'-O-methyltransferase activity"/>
    <property type="evidence" value="ECO:0007669"/>
    <property type="project" value="UniProtKB-EC"/>
</dbReference>
<protein>
    <recommendedName>
        <fullName evidence="3">Small RNA 2'-O-methyltransferase</fullName>
        <ecNumber evidence="11">2.1.1.386</ecNumber>
    </recommendedName>
</protein>
<name>A0A2U1ZXT4_9MICO</name>
<dbReference type="Proteomes" id="UP000245166">
    <property type="component" value="Unassembled WGS sequence"/>
</dbReference>
<keyword evidence="4" id="KW-0489">Methyltransferase</keyword>
<evidence type="ECO:0000259" key="14">
    <source>
        <dbReference type="Pfam" id="PF12623"/>
    </source>
</evidence>
<comment type="similarity">
    <text evidence="2">Belongs to the methyltransferase superfamily. HEN1 family.</text>
</comment>
<dbReference type="EC" id="2.1.1.386" evidence="11"/>
<dbReference type="NCBIfam" id="TIGR04074">
    <property type="entry name" value="bacter_Hen1"/>
    <property type="match status" value="1"/>
</dbReference>
<dbReference type="InterPro" id="IPR029063">
    <property type="entry name" value="SAM-dependent_MTases_sf"/>
</dbReference>
<evidence type="ECO:0000256" key="11">
    <source>
        <dbReference type="ARBA" id="ARBA00035025"/>
    </source>
</evidence>
<evidence type="ECO:0000256" key="10">
    <source>
        <dbReference type="ARBA" id="ARBA00023158"/>
    </source>
</evidence>
<evidence type="ECO:0000256" key="5">
    <source>
        <dbReference type="ARBA" id="ARBA00022679"/>
    </source>
</evidence>
<sequence>MLVTLTATARPNGPLTDARDLGHLLHKHPDRAQRFELPVGVAHVFYPEATAERTTVALLLEVDPVGIVRNKRFGTSGDFSLAQYVNDRPYAASSLLAVALGKVFSTATAGRSGSLPELAESALPLTVHVPSLPCRGGTELAESMFAPLGWKVGATPVPLDPEVPAWGDSRYVDLTLTGEVRLADALRHLYVLLPVLDGAKHYWVGTDEIDKLLRNGEGWLAAHPHREEILRRYLAHQRRYVEDATARLLATEEPDDDGEDDAVAVALTPEGADGDAAAPPPSLAALRSTAVVAALRSERVGSVVDLGCGEGALLRHLQAERSFTRILGTDVSVRALERAAERLDLRGRSDAERDRLTLLQSSLTYRDDRLQGFDAAVLMEVIEHLDLDRLPALEDTVFAHARPRVVVVTTPNAEYNATYPHLHTGPDGRPMRHTDHRFEWTRAELAAWADGVAGRHGYTVSHAGIGPADPVLGAPTQLALFVAGADA</sequence>
<keyword evidence="7" id="KW-0479">Metal-binding</keyword>
<dbReference type="InterPro" id="IPR026610">
    <property type="entry name" value="Hen1"/>
</dbReference>
<dbReference type="Pfam" id="PF08242">
    <property type="entry name" value="Methyltransf_12"/>
    <property type="match status" value="1"/>
</dbReference>
<dbReference type="GO" id="GO:0031047">
    <property type="term" value="P:regulatory ncRNA-mediated gene silencing"/>
    <property type="evidence" value="ECO:0007669"/>
    <property type="project" value="UniProtKB-KW"/>
</dbReference>
<dbReference type="PANTHER" id="PTHR21404">
    <property type="entry name" value="HEN1"/>
    <property type="match status" value="1"/>
</dbReference>
<comment type="catalytic activity">
    <reaction evidence="12">
        <text>small RNA 3'-end nucleotide + S-adenosyl-L-methionine = small RNA 3'-end 2'-O-methylnucleotide + S-adenosyl-L-homocysteine + H(+)</text>
        <dbReference type="Rhea" id="RHEA:37887"/>
        <dbReference type="Rhea" id="RHEA-COMP:10415"/>
        <dbReference type="Rhea" id="RHEA-COMP:10416"/>
        <dbReference type="ChEBI" id="CHEBI:15378"/>
        <dbReference type="ChEBI" id="CHEBI:57856"/>
        <dbReference type="ChEBI" id="CHEBI:59789"/>
        <dbReference type="ChEBI" id="CHEBI:74896"/>
        <dbReference type="ChEBI" id="CHEBI:74898"/>
        <dbReference type="EC" id="2.1.1.386"/>
    </reaction>
</comment>
<evidence type="ECO:0000313" key="15">
    <source>
        <dbReference type="EMBL" id="PWD51796.1"/>
    </source>
</evidence>
<keyword evidence="16" id="KW-1185">Reference proteome</keyword>
<dbReference type="InterPro" id="IPR024026">
    <property type="entry name" value="3'-RNA_MeTfrase_Hen1_bac"/>
</dbReference>
<evidence type="ECO:0000256" key="8">
    <source>
        <dbReference type="ARBA" id="ARBA00022842"/>
    </source>
</evidence>
<dbReference type="RefSeq" id="WP_109230177.1">
    <property type="nucleotide sequence ID" value="NZ_PYHR01000002.1"/>
</dbReference>
<dbReference type="AlphaFoldDB" id="A0A2U1ZXT4"/>
<dbReference type="InterPro" id="IPR024740">
    <property type="entry name" value="Hen1_N"/>
</dbReference>
<dbReference type="PANTHER" id="PTHR21404:SF3">
    <property type="entry name" value="SMALL RNA 2'-O-METHYLTRANSFERASE"/>
    <property type="match status" value="1"/>
</dbReference>
<feature type="domain" description="Hen1 N-terminal" evidence="14">
    <location>
        <begin position="1"/>
        <end position="248"/>
    </location>
</feature>
<evidence type="ECO:0000256" key="3">
    <source>
        <dbReference type="ARBA" id="ARBA00021330"/>
    </source>
</evidence>
<evidence type="ECO:0000256" key="6">
    <source>
        <dbReference type="ARBA" id="ARBA00022691"/>
    </source>
</evidence>
<dbReference type="GO" id="GO:0003723">
    <property type="term" value="F:RNA binding"/>
    <property type="evidence" value="ECO:0007669"/>
    <property type="project" value="UniProtKB-KW"/>
</dbReference>
<evidence type="ECO:0000256" key="1">
    <source>
        <dbReference type="ARBA" id="ARBA00001946"/>
    </source>
</evidence>
<reference evidence="15 16" key="1">
    <citation type="submission" date="2018-03" db="EMBL/GenBank/DDBJ databases">
        <title>Genome assembly of novel Miniimonas species PCH200.</title>
        <authorList>
            <person name="Thakur V."/>
            <person name="Kumar V."/>
            <person name="Singh D."/>
        </authorList>
    </citation>
    <scope>NUCLEOTIDE SEQUENCE [LARGE SCALE GENOMIC DNA]</scope>
    <source>
        <strain evidence="15 16">PCH200</strain>
    </source>
</reference>
<feature type="domain" description="Methyltransferase type 12" evidence="13">
    <location>
        <begin position="304"/>
        <end position="403"/>
    </location>
</feature>
<dbReference type="Pfam" id="PF12623">
    <property type="entry name" value="Hen1_L"/>
    <property type="match status" value="1"/>
</dbReference>
<proteinExistence type="inferred from homology"/>
<comment type="cofactor">
    <cofactor evidence="1">
        <name>Mg(2+)</name>
        <dbReference type="ChEBI" id="CHEBI:18420"/>
    </cofactor>
</comment>
<gene>
    <name evidence="15" type="ORF">C8046_15235</name>
</gene>
<dbReference type="InterPro" id="IPR013217">
    <property type="entry name" value="Methyltransf_12"/>
</dbReference>
<dbReference type="OrthoDB" id="626362at2"/>
<keyword evidence="5" id="KW-0808">Transferase</keyword>
<evidence type="ECO:0000259" key="13">
    <source>
        <dbReference type="Pfam" id="PF08242"/>
    </source>
</evidence>
<evidence type="ECO:0000256" key="7">
    <source>
        <dbReference type="ARBA" id="ARBA00022723"/>
    </source>
</evidence>
<accession>A0A2U1ZXT4</accession>
<organism evidence="15 16">
    <name type="scientific">Serinibacter arcticus</name>
    <dbReference type="NCBI Taxonomy" id="1655435"/>
    <lineage>
        <taxon>Bacteria</taxon>
        <taxon>Bacillati</taxon>
        <taxon>Actinomycetota</taxon>
        <taxon>Actinomycetes</taxon>
        <taxon>Micrococcales</taxon>
        <taxon>Beutenbergiaceae</taxon>
        <taxon>Serinibacter</taxon>
    </lineage>
</organism>
<dbReference type="Gene3D" id="3.30.1610.20">
    <property type="entry name" value="Hen1, N-terminal domain"/>
    <property type="match status" value="1"/>
</dbReference>
<dbReference type="GO" id="GO:0001510">
    <property type="term" value="P:RNA methylation"/>
    <property type="evidence" value="ECO:0007669"/>
    <property type="project" value="InterPro"/>
</dbReference>
<dbReference type="EMBL" id="PYHR01000002">
    <property type="protein sequence ID" value="PWD51796.1"/>
    <property type="molecule type" value="Genomic_DNA"/>
</dbReference>
<dbReference type="CDD" id="cd02440">
    <property type="entry name" value="AdoMet_MTases"/>
    <property type="match status" value="1"/>
</dbReference>
<evidence type="ECO:0000256" key="4">
    <source>
        <dbReference type="ARBA" id="ARBA00022603"/>
    </source>
</evidence>
<keyword evidence="8" id="KW-0460">Magnesium</keyword>
<evidence type="ECO:0000256" key="9">
    <source>
        <dbReference type="ARBA" id="ARBA00022884"/>
    </source>
</evidence>
<evidence type="ECO:0000313" key="16">
    <source>
        <dbReference type="Proteomes" id="UP000245166"/>
    </source>
</evidence>
<dbReference type="Gene3D" id="3.40.50.150">
    <property type="entry name" value="Vaccinia Virus protein VP39"/>
    <property type="match status" value="1"/>
</dbReference>
<dbReference type="SUPFAM" id="SSF53335">
    <property type="entry name" value="S-adenosyl-L-methionine-dependent methyltransferases"/>
    <property type="match status" value="1"/>
</dbReference>
<keyword evidence="9" id="KW-0694">RNA-binding</keyword>
<comment type="caution">
    <text evidence="15">The sequence shown here is derived from an EMBL/GenBank/DDBJ whole genome shotgun (WGS) entry which is preliminary data.</text>
</comment>